<dbReference type="Pfam" id="PF18319">
    <property type="entry name" value="Zn_ribbon_PriA"/>
    <property type="match status" value="1"/>
</dbReference>
<keyword evidence="6 12" id="KW-0347">Helicase</keyword>
<dbReference type="STRING" id="1423792.FD09_GL002482"/>
<dbReference type="PROSITE" id="PS51194">
    <property type="entry name" value="HELICASE_CTER"/>
    <property type="match status" value="1"/>
</dbReference>
<evidence type="ECO:0000259" key="13">
    <source>
        <dbReference type="PROSITE" id="PS51192"/>
    </source>
</evidence>
<evidence type="ECO:0000313" key="16">
    <source>
        <dbReference type="Proteomes" id="UP000051330"/>
    </source>
</evidence>
<dbReference type="Pfam" id="PF00271">
    <property type="entry name" value="Helicase_C"/>
    <property type="match status" value="1"/>
</dbReference>
<dbReference type="FunFam" id="3.40.50.300:FF:000489">
    <property type="entry name" value="Primosome assembly protein PriA"/>
    <property type="match status" value="1"/>
</dbReference>
<dbReference type="InterPro" id="IPR027417">
    <property type="entry name" value="P-loop_NTPase"/>
</dbReference>
<dbReference type="InterPro" id="IPR001650">
    <property type="entry name" value="Helicase_C-like"/>
</dbReference>
<organism evidence="15 16">
    <name type="scientific">Schleiferilactobacillus perolens DSM 12744</name>
    <dbReference type="NCBI Taxonomy" id="1423792"/>
    <lineage>
        <taxon>Bacteria</taxon>
        <taxon>Bacillati</taxon>
        <taxon>Bacillota</taxon>
        <taxon>Bacilli</taxon>
        <taxon>Lactobacillales</taxon>
        <taxon>Lactobacillaceae</taxon>
        <taxon>Schleiferilactobacillus</taxon>
    </lineage>
</organism>
<comment type="caution">
    <text evidence="15">The sequence shown here is derived from an EMBL/GenBank/DDBJ whole genome shotgun (WGS) entry which is preliminary data.</text>
</comment>
<comment type="cofactor">
    <cofactor evidence="12">
        <name>Zn(2+)</name>
        <dbReference type="ChEBI" id="CHEBI:29105"/>
    </cofactor>
    <text evidence="12">Binds 2 zinc ions per subunit.</text>
</comment>
<dbReference type="GO" id="GO:0003677">
    <property type="term" value="F:DNA binding"/>
    <property type="evidence" value="ECO:0007669"/>
    <property type="project" value="UniProtKB-UniRule"/>
</dbReference>
<evidence type="ECO:0000259" key="14">
    <source>
        <dbReference type="PROSITE" id="PS51194"/>
    </source>
</evidence>
<dbReference type="Pfam" id="PF00270">
    <property type="entry name" value="DEAD"/>
    <property type="match status" value="1"/>
</dbReference>
<dbReference type="RefSeq" id="WP_057819816.1">
    <property type="nucleotide sequence ID" value="NZ_AZEC01000005.1"/>
</dbReference>
<dbReference type="SMART" id="SM00487">
    <property type="entry name" value="DEXDc"/>
    <property type="match status" value="1"/>
</dbReference>
<keyword evidence="9 12" id="KW-0238">DNA-binding</keyword>
<dbReference type="GO" id="GO:0006302">
    <property type="term" value="P:double-strand break repair"/>
    <property type="evidence" value="ECO:0007669"/>
    <property type="project" value="InterPro"/>
</dbReference>
<dbReference type="InterPro" id="IPR041236">
    <property type="entry name" value="PriA_C"/>
</dbReference>
<comment type="catalytic activity">
    <reaction evidence="11 12">
        <text>ATP + H2O = ADP + phosphate + H(+)</text>
        <dbReference type="Rhea" id="RHEA:13065"/>
        <dbReference type="ChEBI" id="CHEBI:15377"/>
        <dbReference type="ChEBI" id="CHEBI:15378"/>
        <dbReference type="ChEBI" id="CHEBI:30616"/>
        <dbReference type="ChEBI" id="CHEBI:43474"/>
        <dbReference type="ChEBI" id="CHEBI:456216"/>
        <dbReference type="EC" id="5.6.2.4"/>
    </reaction>
</comment>
<keyword evidence="1 12" id="KW-0639">Primosome</keyword>
<feature type="binding site" evidence="12">
    <location>
        <position position="518"/>
    </location>
    <ligand>
        <name>Zn(2+)</name>
        <dbReference type="ChEBI" id="CHEBI:29105"/>
        <label>2</label>
    </ligand>
</feature>
<accession>A0A0R1MXJ1</accession>
<feature type="binding site" evidence="12">
    <location>
        <position position="549"/>
    </location>
    <ligand>
        <name>Zn(2+)</name>
        <dbReference type="ChEBI" id="CHEBI:29105"/>
        <label>1</label>
    </ligand>
</feature>
<feature type="binding site" evidence="12">
    <location>
        <position position="509"/>
    </location>
    <ligand>
        <name>Zn(2+)</name>
        <dbReference type="ChEBI" id="CHEBI:29105"/>
        <label>1</label>
    </ligand>
</feature>
<dbReference type="PANTHER" id="PTHR30580:SF0">
    <property type="entry name" value="PRIMOSOMAL PROTEIN N"/>
    <property type="match status" value="1"/>
</dbReference>
<keyword evidence="2 12" id="KW-0235">DNA replication</keyword>
<keyword evidence="16" id="KW-1185">Reference proteome</keyword>
<dbReference type="SMART" id="SM00490">
    <property type="entry name" value="HELICc"/>
    <property type="match status" value="1"/>
</dbReference>
<dbReference type="InterPro" id="IPR040498">
    <property type="entry name" value="PriA_CRR"/>
</dbReference>
<evidence type="ECO:0000256" key="4">
    <source>
        <dbReference type="ARBA" id="ARBA00022741"/>
    </source>
</evidence>
<dbReference type="OrthoDB" id="9759544at2"/>
<dbReference type="GO" id="GO:0043138">
    <property type="term" value="F:3'-5' DNA helicase activity"/>
    <property type="evidence" value="ECO:0007669"/>
    <property type="project" value="UniProtKB-EC"/>
</dbReference>
<evidence type="ECO:0000256" key="3">
    <source>
        <dbReference type="ARBA" id="ARBA00022723"/>
    </source>
</evidence>
<evidence type="ECO:0000256" key="2">
    <source>
        <dbReference type="ARBA" id="ARBA00022705"/>
    </source>
</evidence>
<dbReference type="InterPro" id="IPR041222">
    <property type="entry name" value="PriA_3primeBD"/>
</dbReference>
<keyword evidence="3 12" id="KW-0479">Metal-binding</keyword>
<dbReference type="InterPro" id="IPR042115">
    <property type="entry name" value="PriA_3primeBD_sf"/>
</dbReference>
<evidence type="ECO:0000256" key="8">
    <source>
        <dbReference type="ARBA" id="ARBA00022840"/>
    </source>
</evidence>
<feature type="binding site" evidence="12">
    <location>
        <position position="533"/>
    </location>
    <ligand>
        <name>Zn(2+)</name>
        <dbReference type="ChEBI" id="CHEBI:29105"/>
        <label>2</label>
    </ligand>
</feature>
<feature type="domain" description="Helicase ATP-binding" evidence="13">
    <location>
        <begin position="278"/>
        <end position="444"/>
    </location>
</feature>
<dbReference type="GO" id="GO:0006269">
    <property type="term" value="P:DNA replication, synthesis of primer"/>
    <property type="evidence" value="ECO:0007669"/>
    <property type="project" value="UniProtKB-KW"/>
</dbReference>
<dbReference type="PROSITE" id="PS51192">
    <property type="entry name" value="HELICASE_ATP_BIND_1"/>
    <property type="match status" value="1"/>
</dbReference>
<evidence type="ECO:0000313" key="15">
    <source>
        <dbReference type="EMBL" id="KRL12942.1"/>
    </source>
</evidence>
<dbReference type="Proteomes" id="UP000051330">
    <property type="component" value="Unassembled WGS sequence"/>
</dbReference>
<evidence type="ECO:0000256" key="6">
    <source>
        <dbReference type="ARBA" id="ARBA00022806"/>
    </source>
</evidence>
<comment type="catalytic activity">
    <reaction evidence="12">
        <text>Couples ATP hydrolysis with the unwinding of duplex DNA by translocating in the 3'-5' direction.</text>
        <dbReference type="EC" id="5.6.2.4"/>
    </reaction>
</comment>
<keyword evidence="4 12" id="KW-0547">Nucleotide-binding</keyword>
<dbReference type="GO" id="GO:0006310">
    <property type="term" value="P:DNA recombination"/>
    <property type="evidence" value="ECO:0007669"/>
    <property type="project" value="InterPro"/>
</dbReference>
<dbReference type="InterPro" id="IPR005259">
    <property type="entry name" value="PriA"/>
</dbReference>
<evidence type="ECO:0000256" key="11">
    <source>
        <dbReference type="ARBA" id="ARBA00048988"/>
    </source>
</evidence>
<dbReference type="PANTHER" id="PTHR30580">
    <property type="entry name" value="PRIMOSOMAL PROTEIN N"/>
    <property type="match status" value="1"/>
</dbReference>
<evidence type="ECO:0000256" key="1">
    <source>
        <dbReference type="ARBA" id="ARBA00022515"/>
    </source>
</evidence>
<keyword evidence="10 12" id="KW-0413">Isomerase</keyword>
<dbReference type="EMBL" id="AZEC01000005">
    <property type="protein sequence ID" value="KRL12942.1"/>
    <property type="molecule type" value="Genomic_DNA"/>
</dbReference>
<gene>
    <name evidence="12" type="primary">priA</name>
    <name evidence="15" type="ORF">FD09_GL002482</name>
</gene>
<dbReference type="Gene3D" id="3.40.1440.60">
    <property type="entry name" value="PriA, 3(prime) DNA-binding domain"/>
    <property type="match status" value="1"/>
</dbReference>
<feature type="binding site" evidence="12">
    <location>
        <position position="515"/>
    </location>
    <ligand>
        <name>Zn(2+)</name>
        <dbReference type="ChEBI" id="CHEBI:29105"/>
        <label>2</label>
    </ligand>
</feature>
<comment type="subunit">
    <text evidence="12">Component of the replication restart primosome.</text>
</comment>
<protein>
    <recommendedName>
        <fullName evidence="12">Replication restart protein PriA</fullName>
    </recommendedName>
    <alternativeName>
        <fullName evidence="12">ATP-dependent DNA helicase PriA</fullName>
        <ecNumber evidence="12">5.6.2.4</ecNumber>
    </alternativeName>
    <alternativeName>
        <fullName evidence="12">DNA 3'-5' helicase PriA</fullName>
    </alternativeName>
</protein>
<feature type="binding site" evidence="12">
    <location>
        <position position="536"/>
    </location>
    <ligand>
        <name>Zn(2+)</name>
        <dbReference type="ChEBI" id="CHEBI:29105"/>
        <label>2</label>
    </ligand>
</feature>
<reference evidence="15 16" key="1">
    <citation type="journal article" date="2015" name="Genome Announc.">
        <title>Expanding the biotechnology potential of lactobacilli through comparative genomics of 213 strains and associated genera.</title>
        <authorList>
            <person name="Sun Z."/>
            <person name="Harris H.M."/>
            <person name="McCann A."/>
            <person name="Guo C."/>
            <person name="Argimon S."/>
            <person name="Zhang W."/>
            <person name="Yang X."/>
            <person name="Jeffery I.B."/>
            <person name="Cooney J.C."/>
            <person name="Kagawa T.F."/>
            <person name="Liu W."/>
            <person name="Song Y."/>
            <person name="Salvetti E."/>
            <person name="Wrobel A."/>
            <person name="Rasinkangas P."/>
            <person name="Parkhill J."/>
            <person name="Rea M.C."/>
            <person name="O'Sullivan O."/>
            <person name="Ritari J."/>
            <person name="Douillard F.P."/>
            <person name="Paul Ross R."/>
            <person name="Yang R."/>
            <person name="Briner A.E."/>
            <person name="Felis G.E."/>
            <person name="de Vos W.M."/>
            <person name="Barrangou R."/>
            <person name="Klaenhammer T.R."/>
            <person name="Caufield P.W."/>
            <person name="Cui Y."/>
            <person name="Zhang H."/>
            <person name="O'Toole P.W."/>
        </authorList>
    </citation>
    <scope>NUCLEOTIDE SEQUENCE [LARGE SCALE GENOMIC DNA]</scope>
    <source>
        <strain evidence="15 16">DSM 12744</strain>
    </source>
</reference>
<dbReference type="AlphaFoldDB" id="A0A0R1MXJ1"/>
<proteinExistence type="inferred from homology"/>
<feature type="binding site" evidence="12">
    <location>
        <position position="546"/>
    </location>
    <ligand>
        <name>Zn(2+)</name>
        <dbReference type="ChEBI" id="CHEBI:29105"/>
        <label>1</label>
    </ligand>
</feature>
<dbReference type="Pfam" id="PF18074">
    <property type="entry name" value="PriA_C"/>
    <property type="match status" value="1"/>
</dbReference>
<feature type="domain" description="Helicase C-terminal" evidence="14">
    <location>
        <begin position="541"/>
        <end position="695"/>
    </location>
</feature>
<keyword evidence="5 12" id="KW-0378">Hydrolase</keyword>
<sequence>MAQIARVVVDVATRQTDQPYDYAIPDSLTGQVEPGMRVVVPFGRRKVQGFVVALQAQADFNGKLKPIQSVMDLEPVLNPELLALSKWVAHTTFSFWMTTMQTMLPAAMKASYARQLIRTAPLPAAGQALFGDRDTIPYPETLTPVQAKQLRQWLQQDLVRLEYVVKNKARAKTRQGVRLPDAAKLASTAQTLSPRAKGQRQLLAGIQAAPFSGALPITTVAKQYDVSPSVVEAARTAGWLLPAVIEVRRNPLDLAVKRDQPKKLTADQQKAAGQFIAAVTERQPRTFLLEGVTGSGKTEVYLQTIQQALNQGRTALMLVPEIALTPQMVHRVHARFGSAVAVLHSGLSDGEKYDEWRRIQHHQAQIVVGARSAVFAPLTHIGVIIIDEEHETSYKQEDSPRYHARNVALKRAKTFHCPVILGSATPSLESRARAEKNVYTLVRLPERINRKPLPPVHVIDMRENTGNRVQPDFSPELLTALNTTLARHEQSVLLLNRRGYSTQAMCRNCGWIARCPNCDISLTVHRSQHELVCHYCGHKEPIPTRCPVCHSDKIRFFGSGTEKIQDQLQEILPAARILRMDVDTTRKKGGHAKILKAFGEQKADILLGTQMIAKGLDYPTVTLVGVINADTALGLPDFRASERTFQLLTQVAGRAGRGDKPGQVIIQTYNPDHYAIQYAAKQDYEGFFKREMFVRHQGKYPPYYYTVLLTISAPQETVTAQEAYRIANDLKPLLSPTAIVLGPTPRSITRINNRYYYQILVKFKKEPALGRGLHNLLQNSQSLIKSKVQVAIDFEPQQIM</sequence>
<evidence type="ECO:0000256" key="10">
    <source>
        <dbReference type="ARBA" id="ARBA00023235"/>
    </source>
</evidence>
<dbReference type="NCBIfam" id="TIGR00595">
    <property type="entry name" value="priA"/>
    <property type="match status" value="1"/>
</dbReference>
<dbReference type="CDD" id="cd18804">
    <property type="entry name" value="SF2_C_priA"/>
    <property type="match status" value="1"/>
</dbReference>
<comment type="function">
    <text evidence="12">Initiates the restart of stalled replication forks, which reloads the replicative helicase on sites other than the origin of replication. Recognizes and binds to abandoned replication forks and remodels them to uncover a helicase loading site. Promotes assembly of the primosome at these replication forks.</text>
</comment>
<dbReference type="GO" id="GO:0005524">
    <property type="term" value="F:ATP binding"/>
    <property type="evidence" value="ECO:0007669"/>
    <property type="project" value="UniProtKB-UniRule"/>
</dbReference>
<dbReference type="GO" id="GO:0008270">
    <property type="term" value="F:zinc ion binding"/>
    <property type="evidence" value="ECO:0007669"/>
    <property type="project" value="UniProtKB-UniRule"/>
</dbReference>
<dbReference type="Pfam" id="PF17764">
    <property type="entry name" value="PriA_3primeBD"/>
    <property type="match status" value="1"/>
</dbReference>
<evidence type="ECO:0000256" key="9">
    <source>
        <dbReference type="ARBA" id="ARBA00023125"/>
    </source>
</evidence>
<dbReference type="GO" id="GO:0016887">
    <property type="term" value="F:ATP hydrolysis activity"/>
    <property type="evidence" value="ECO:0007669"/>
    <property type="project" value="RHEA"/>
</dbReference>
<comment type="similarity">
    <text evidence="12">Belongs to the helicase family. PriA subfamily.</text>
</comment>
<name>A0A0R1MXJ1_9LACO</name>
<keyword evidence="8 12" id="KW-0067">ATP-binding</keyword>
<dbReference type="FunFam" id="3.40.1440.60:FF:000001">
    <property type="entry name" value="Primosomal protein N"/>
    <property type="match status" value="1"/>
</dbReference>
<dbReference type="GO" id="GO:1990077">
    <property type="term" value="C:primosome complex"/>
    <property type="evidence" value="ECO:0007669"/>
    <property type="project" value="UniProtKB-UniRule"/>
</dbReference>
<evidence type="ECO:0000256" key="7">
    <source>
        <dbReference type="ARBA" id="ARBA00022833"/>
    </source>
</evidence>
<dbReference type="SUPFAM" id="SSF52540">
    <property type="entry name" value="P-loop containing nucleoside triphosphate hydrolases"/>
    <property type="match status" value="2"/>
</dbReference>
<evidence type="ECO:0000256" key="5">
    <source>
        <dbReference type="ARBA" id="ARBA00022801"/>
    </source>
</evidence>
<feature type="binding site" evidence="12">
    <location>
        <position position="506"/>
    </location>
    <ligand>
        <name>Zn(2+)</name>
        <dbReference type="ChEBI" id="CHEBI:29105"/>
        <label>1</label>
    </ligand>
</feature>
<keyword evidence="7 12" id="KW-0862">Zinc</keyword>
<dbReference type="InterPro" id="IPR014001">
    <property type="entry name" value="Helicase_ATP-bd"/>
</dbReference>
<dbReference type="PATRIC" id="fig|1423792.3.peg.2530"/>
<dbReference type="NCBIfam" id="NF004066">
    <property type="entry name" value="PRK05580.1-3"/>
    <property type="match status" value="1"/>
</dbReference>
<evidence type="ECO:0000256" key="12">
    <source>
        <dbReference type="HAMAP-Rule" id="MF_00983"/>
    </source>
</evidence>
<dbReference type="CDD" id="cd17929">
    <property type="entry name" value="DEXHc_priA"/>
    <property type="match status" value="1"/>
</dbReference>
<dbReference type="GO" id="GO:0006270">
    <property type="term" value="P:DNA replication initiation"/>
    <property type="evidence" value="ECO:0007669"/>
    <property type="project" value="TreeGrafter"/>
</dbReference>
<dbReference type="EC" id="5.6.2.4" evidence="12"/>
<dbReference type="InterPro" id="IPR011545">
    <property type="entry name" value="DEAD/DEAH_box_helicase_dom"/>
</dbReference>
<dbReference type="Gene3D" id="3.40.50.300">
    <property type="entry name" value="P-loop containing nucleotide triphosphate hydrolases"/>
    <property type="match status" value="2"/>
</dbReference>
<dbReference type="HAMAP" id="MF_00983">
    <property type="entry name" value="PriA"/>
    <property type="match status" value="1"/>
</dbReference>